<dbReference type="AlphaFoldDB" id="A0A8T1HJD4"/>
<feature type="compositionally biased region" description="Basic and acidic residues" evidence="1">
    <location>
        <begin position="86"/>
        <end position="98"/>
    </location>
</feature>
<sequence length="340" mass="37955">MLSALHTYFVMMLEILWSSSVSTSRALGTVGASLQPTETDIARRDDHARANEAHQSHPRNHKVVAYATLHIGKESARRLQIGTRDMTGHPRRNEKEETTGTICQQQHDSVGKGNGDGTGNVAAAVGTTSSENPTDGLTPGAHEGAKGTSNTEPQGSNGITKGDKDGNAETDMNALPMAPPSHTADPREHDLESGEEEQEEGEIESSSVPVPEGTDRVNDRDGWRCSRSPHRSWERRNDVQSHQRQEDYRGGPYEQYYSRGPNRRRSRSRSRPRLHVEDFATWEGGGRGDSWDAKERRYEDYDNDEYGRRMYTGEIGRYSGRDYCGGGYNDHTDDAYLRPY</sequence>
<feature type="region of interest" description="Disordered" evidence="1">
    <location>
        <begin position="82"/>
        <end position="272"/>
    </location>
</feature>
<dbReference type="EMBL" id="RCMV01000888">
    <property type="protein sequence ID" value="KAG3211986.1"/>
    <property type="molecule type" value="Genomic_DNA"/>
</dbReference>
<feature type="compositionally biased region" description="Basic and acidic residues" evidence="1">
    <location>
        <begin position="213"/>
        <end position="224"/>
    </location>
</feature>
<dbReference type="VEuPathDB" id="FungiDB:PC110_g18906"/>
<evidence type="ECO:0000313" key="3">
    <source>
        <dbReference type="EMBL" id="KAG3211986.1"/>
    </source>
</evidence>
<feature type="compositionally biased region" description="Polar residues" evidence="1">
    <location>
        <begin position="147"/>
        <end position="159"/>
    </location>
</feature>
<reference evidence="3" key="1">
    <citation type="submission" date="2018-05" db="EMBL/GenBank/DDBJ databases">
        <title>Effector identification in a new, highly contiguous assembly of the strawberry crown rot pathogen Phytophthora cactorum.</title>
        <authorList>
            <person name="Armitage A.D."/>
            <person name="Nellist C.F."/>
            <person name="Bates H."/>
            <person name="Vickerstaff R.J."/>
            <person name="Harrison R.J."/>
        </authorList>
    </citation>
    <scope>NUCLEOTIDE SEQUENCE</scope>
    <source>
        <strain evidence="3">P421</strain>
    </source>
</reference>
<feature type="compositionally biased region" description="Basic residues" evidence="1">
    <location>
        <begin position="261"/>
        <end position="272"/>
    </location>
</feature>
<evidence type="ECO:0000256" key="2">
    <source>
        <dbReference type="SAM" id="SignalP"/>
    </source>
</evidence>
<gene>
    <name evidence="3" type="ORF">PC129_g17042</name>
</gene>
<name>A0A8T1HJD4_9STRA</name>
<feature type="compositionally biased region" description="Polar residues" evidence="1">
    <location>
        <begin position="99"/>
        <end position="108"/>
    </location>
</feature>
<comment type="caution">
    <text evidence="3">The sequence shown here is derived from an EMBL/GenBank/DDBJ whole genome shotgun (WGS) entry which is preliminary data.</text>
</comment>
<feature type="signal peptide" evidence="2">
    <location>
        <begin position="1"/>
        <end position="26"/>
    </location>
</feature>
<organism evidence="3 4">
    <name type="scientific">Phytophthora cactorum</name>
    <dbReference type="NCBI Taxonomy" id="29920"/>
    <lineage>
        <taxon>Eukaryota</taxon>
        <taxon>Sar</taxon>
        <taxon>Stramenopiles</taxon>
        <taxon>Oomycota</taxon>
        <taxon>Peronosporomycetes</taxon>
        <taxon>Peronosporales</taxon>
        <taxon>Peronosporaceae</taxon>
        <taxon>Phytophthora</taxon>
    </lineage>
</organism>
<feature type="compositionally biased region" description="Acidic residues" evidence="1">
    <location>
        <begin position="193"/>
        <end position="203"/>
    </location>
</feature>
<evidence type="ECO:0000313" key="4">
    <source>
        <dbReference type="Proteomes" id="UP000760860"/>
    </source>
</evidence>
<proteinExistence type="predicted"/>
<accession>A0A8T1HJD4</accession>
<dbReference type="Proteomes" id="UP000760860">
    <property type="component" value="Unassembled WGS sequence"/>
</dbReference>
<protein>
    <submittedName>
        <fullName evidence="3">Uncharacterized protein</fullName>
    </submittedName>
</protein>
<feature type="compositionally biased region" description="Basic and acidic residues" evidence="1">
    <location>
        <begin position="231"/>
        <end position="249"/>
    </location>
</feature>
<keyword evidence="2" id="KW-0732">Signal</keyword>
<evidence type="ECO:0000256" key="1">
    <source>
        <dbReference type="SAM" id="MobiDB-lite"/>
    </source>
</evidence>
<feature type="chain" id="PRO_5035838492" evidence="2">
    <location>
        <begin position="27"/>
        <end position="340"/>
    </location>
</feature>
<feature type="compositionally biased region" description="Polar residues" evidence="1">
    <location>
        <begin position="126"/>
        <end position="135"/>
    </location>
</feature>